<evidence type="ECO:0000313" key="1">
    <source>
        <dbReference type="EMBL" id="CAK9108704.1"/>
    </source>
</evidence>
<dbReference type="Proteomes" id="UP001642464">
    <property type="component" value="Unassembled WGS sequence"/>
</dbReference>
<accession>A0ABP0S8M1</accession>
<reference evidence="1 2" key="1">
    <citation type="submission" date="2024-02" db="EMBL/GenBank/DDBJ databases">
        <authorList>
            <person name="Chen Y."/>
            <person name="Shah S."/>
            <person name="Dougan E. K."/>
            <person name="Thang M."/>
            <person name="Chan C."/>
        </authorList>
    </citation>
    <scope>NUCLEOTIDE SEQUENCE [LARGE SCALE GENOMIC DNA]</scope>
</reference>
<proteinExistence type="predicted"/>
<dbReference type="CDD" id="cd03062">
    <property type="entry name" value="TRX_Fd_Sucrase"/>
    <property type="match status" value="1"/>
</dbReference>
<keyword evidence="2" id="KW-1185">Reference proteome</keyword>
<dbReference type="InterPro" id="IPR036249">
    <property type="entry name" value="Thioredoxin-like_sf"/>
</dbReference>
<protein>
    <submittedName>
        <fullName evidence="1">Altered inheritance of mitochondria protein 32</fullName>
    </submittedName>
</protein>
<dbReference type="PANTHER" id="PTHR31902:SF14">
    <property type="entry name" value="ACTIN PATCHES DISTAL PROTEIN 1"/>
    <property type="match status" value="1"/>
</dbReference>
<dbReference type="PANTHER" id="PTHR31902">
    <property type="entry name" value="ACTIN PATCHES DISTAL PROTEIN 1"/>
    <property type="match status" value="1"/>
</dbReference>
<dbReference type="SUPFAM" id="SSF52833">
    <property type="entry name" value="Thioredoxin-like"/>
    <property type="match status" value="1"/>
</dbReference>
<sequence>MVEEAGFGRAEMNSEKLAGTVKGFQRHIFLTWGLATEWPEDPFEKQYKGTLPVALDEAVEKVKKEIKGKVRITLVERSEGAQDGLVLLYPEAVEFDVGADGAQIPQLLAFLRQGGSLGRDIEDTMLFVCAHAKRDARCGFCGPELTAKAEELLKLNEVPAMRIRKCSHVGGHKYAGNVLVYGRDTSHWYGYVTPWNLKGVLLGPVVPTAIWHLLLWNCDLALAVEGVSSGAGFGAAAWASLSKRRSRRDATRSYEIFCQPQRSRPRCWPSVMAGTGGGTDIFA</sequence>
<comment type="caution">
    <text evidence="1">The sequence shown here is derived from an EMBL/GenBank/DDBJ whole genome shotgun (WGS) entry which is preliminary data.</text>
</comment>
<dbReference type="Pfam" id="PF06999">
    <property type="entry name" value="Suc_Fer-like"/>
    <property type="match status" value="1"/>
</dbReference>
<name>A0ABP0S8M1_9DINO</name>
<organism evidence="1 2">
    <name type="scientific">Durusdinium trenchii</name>
    <dbReference type="NCBI Taxonomy" id="1381693"/>
    <lineage>
        <taxon>Eukaryota</taxon>
        <taxon>Sar</taxon>
        <taxon>Alveolata</taxon>
        <taxon>Dinophyceae</taxon>
        <taxon>Suessiales</taxon>
        <taxon>Symbiodiniaceae</taxon>
        <taxon>Durusdinium</taxon>
    </lineage>
</organism>
<dbReference type="EMBL" id="CAXAMM010043140">
    <property type="protein sequence ID" value="CAK9108704.1"/>
    <property type="molecule type" value="Genomic_DNA"/>
</dbReference>
<evidence type="ECO:0000313" key="2">
    <source>
        <dbReference type="Proteomes" id="UP001642464"/>
    </source>
</evidence>
<gene>
    <name evidence="1" type="ORF">SCF082_LOCUS50554</name>
</gene>
<dbReference type="Gene3D" id="3.40.30.10">
    <property type="entry name" value="Glutaredoxin"/>
    <property type="match status" value="1"/>
</dbReference>
<dbReference type="InterPro" id="IPR009737">
    <property type="entry name" value="Aim32/Apd1-like"/>
</dbReference>